<gene>
    <name evidence="6" type="ORF">RMAR0315_LOCUS5112</name>
</gene>
<comment type="similarity">
    <text evidence="1">Belongs to the FMO family.</text>
</comment>
<dbReference type="AlphaFoldDB" id="A0A7S0BIT5"/>
<reference evidence="6" key="1">
    <citation type="submission" date="2021-01" db="EMBL/GenBank/DDBJ databases">
        <authorList>
            <person name="Corre E."/>
            <person name="Pelletier E."/>
            <person name="Niang G."/>
            <person name="Scheremetjew M."/>
            <person name="Finn R."/>
            <person name="Kale V."/>
            <person name="Holt S."/>
            <person name="Cochrane G."/>
            <person name="Meng A."/>
            <person name="Brown T."/>
            <person name="Cohen L."/>
        </authorList>
    </citation>
    <scope>NUCLEOTIDE SEQUENCE</scope>
    <source>
        <strain evidence="6">UTEX LB 2760</strain>
    </source>
</reference>
<evidence type="ECO:0008006" key="7">
    <source>
        <dbReference type="Google" id="ProtNLM"/>
    </source>
</evidence>
<keyword evidence="5" id="KW-0560">Oxidoreductase</keyword>
<accession>A0A7S0BIT5</accession>
<dbReference type="Gene3D" id="3.50.50.60">
    <property type="entry name" value="FAD/NAD(P)-binding domain"/>
    <property type="match status" value="2"/>
</dbReference>
<keyword evidence="3" id="KW-0274">FAD</keyword>
<dbReference type="Pfam" id="PF00743">
    <property type="entry name" value="FMO-like"/>
    <property type="match status" value="1"/>
</dbReference>
<organism evidence="6">
    <name type="scientific">Rhodosorus marinus</name>
    <dbReference type="NCBI Taxonomy" id="101924"/>
    <lineage>
        <taxon>Eukaryota</taxon>
        <taxon>Rhodophyta</taxon>
        <taxon>Stylonematophyceae</taxon>
        <taxon>Stylonematales</taxon>
        <taxon>Stylonemataceae</taxon>
        <taxon>Rhodosorus</taxon>
    </lineage>
</organism>
<dbReference type="PRINTS" id="PR00370">
    <property type="entry name" value="FMOXYGENASE"/>
</dbReference>
<dbReference type="PANTHER" id="PTHR23023">
    <property type="entry name" value="DIMETHYLANILINE MONOOXYGENASE"/>
    <property type="match status" value="1"/>
</dbReference>
<protein>
    <recommendedName>
        <fullName evidence="7">Flavin-containing monooxygenase</fullName>
    </recommendedName>
</protein>
<dbReference type="InterPro" id="IPR020946">
    <property type="entry name" value="Flavin_mOase-like"/>
</dbReference>
<evidence type="ECO:0000256" key="5">
    <source>
        <dbReference type="ARBA" id="ARBA00023002"/>
    </source>
</evidence>
<evidence type="ECO:0000256" key="2">
    <source>
        <dbReference type="ARBA" id="ARBA00022630"/>
    </source>
</evidence>
<dbReference type="PIRSF" id="PIRSF000332">
    <property type="entry name" value="FMO"/>
    <property type="match status" value="1"/>
</dbReference>
<evidence type="ECO:0000256" key="3">
    <source>
        <dbReference type="ARBA" id="ARBA00022827"/>
    </source>
</evidence>
<keyword evidence="4" id="KW-0521">NADP</keyword>
<sequence length="499" mass="56758">MTGRGSRSGFRVAVIGAGTAGVATARVLSEKGFDCVVFEKHSKAGGLWADNYYGASVQMPKSMYVFPDEPHSEEASEFMGMDEVCDYLERIIDKHEIRKCFRFNTQVTEMKQLDGGIWSLTVKDLKTDVSTDDTFDYLVMCNGTFSSKPHRPNFRGQEKFEGKIMHSSEWRSADEFAGKKVVIVGMGKSAVDACMVASEVGESAVQLVRSMHWFTTSHVGFIPTDVVVFTRFFQMMLPPFYSSSSVYKSLHKLTAPVRWLYFRTLEALMLTNYRLPRKLWPKSRLEVDLLHPALFDGPRQYLADVRSGRIDVKMTTIDEIKEATVVLSSGEEVEADLILLATGWDKTIGLFNDEILSRLEVEEDGIWMYKNILPPGIDRMAFIGSNAFTVINPMTHMVQAKWLVAMLTNQMPIPSRKEMEQDIWKMKQSRRAITPMNAMRASCIQFHMQSYHDDLFKDMNVSTRKRSGVMGWIEHYIYPITPAGENEVVKRCPPTVRSK</sequence>
<dbReference type="SUPFAM" id="SSF51905">
    <property type="entry name" value="FAD/NAD(P)-binding domain"/>
    <property type="match status" value="2"/>
</dbReference>
<dbReference type="GO" id="GO:0050661">
    <property type="term" value="F:NADP binding"/>
    <property type="evidence" value="ECO:0007669"/>
    <property type="project" value="InterPro"/>
</dbReference>
<evidence type="ECO:0000256" key="4">
    <source>
        <dbReference type="ARBA" id="ARBA00022857"/>
    </source>
</evidence>
<keyword evidence="2" id="KW-0285">Flavoprotein</keyword>
<dbReference type="InterPro" id="IPR050346">
    <property type="entry name" value="FMO-like"/>
</dbReference>
<dbReference type="GO" id="GO:0004499">
    <property type="term" value="F:N,N-dimethylaniline monooxygenase activity"/>
    <property type="evidence" value="ECO:0007669"/>
    <property type="project" value="InterPro"/>
</dbReference>
<name>A0A7S0BIT5_9RHOD</name>
<evidence type="ECO:0000313" key="6">
    <source>
        <dbReference type="EMBL" id="CAD8395126.1"/>
    </source>
</evidence>
<dbReference type="EMBL" id="HBEK01009240">
    <property type="protein sequence ID" value="CAD8395126.1"/>
    <property type="molecule type" value="Transcribed_RNA"/>
</dbReference>
<proteinExistence type="inferred from homology"/>
<dbReference type="GO" id="GO:0050660">
    <property type="term" value="F:flavin adenine dinucleotide binding"/>
    <property type="evidence" value="ECO:0007669"/>
    <property type="project" value="InterPro"/>
</dbReference>
<dbReference type="InterPro" id="IPR036188">
    <property type="entry name" value="FAD/NAD-bd_sf"/>
</dbReference>
<evidence type="ECO:0000256" key="1">
    <source>
        <dbReference type="ARBA" id="ARBA00009183"/>
    </source>
</evidence>
<dbReference type="InterPro" id="IPR000960">
    <property type="entry name" value="Flavin_mOase"/>
</dbReference>